<gene>
    <name evidence="3" type="ORF">DMO24_15045</name>
    <name evidence="2" type="ORF">FHX36_002816</name>
</gene>
<dbReference type="Pfam" id="PF00990">
    <property type="entry name" value="GGDEF"/>
    <property type="match status" value="1"/>
</dbReference>
<dbReference type="PANTHER" id="PTHR44757">
    <property type="entry name" value="DIGUANYLATE CYCLASE DGCP"/>
    <property type="match status" value="1"/>
</dbReference>
<dbReference type="NCBIfam" id="TIGR00254">
    <property type="entry name" value="GGDEF"/>
    <property type="match status" value="1"/>
</dbReference>
<sequence>MDTIRLEESQDVLVQTAAVIAAQRQFAQRLRQRTVPDPLTGLPVRSLLIDRLELALAAAGPDSGRLAVVCCNLDGITTLEELHGVAVADSARAEAAGRLVTAVRQGDVVARISAQTFVLLCPGIHSVEDAQGIAQRIDAAFDEPLHPRPDVDHKVRLSAGVALSGRASTPESLIASANEAMTQIRHERQGSGRHG</sequence>
<dbReference type="OrthoDB" id="5188456at2"/>
<feature type="domain" description="GGDEF" evidence="1">
    <location>
        <begin position="64"/>
        <end position="195"/>
    </location>
</feature>
<comment type="caution">
    <text evidence="3">The sequence shown here is derived from an EMBL/GenBank/DDBJ whole genome shotgun (WGS) entry which is preliminary data.</text>
</comment>
<reference evidence="3 4" key="1">
    <citation type="submission" date="2018-06" db="EMBL/GenBank/DDBJ databases">
        <title>Draft genome sequence of Modestobacter versicolor CP153-2.</title>
        <authorList>
            <person name="Gundlapally S.R."/>
        </authorList>
    </citation>
    <scope>NUCLEOTIDE SEQUENCE [LARGE SCALE GENOMIC DNA]</scope>
    <source>
        <strain evidence="3 4">CP153-2</strain>
    </source>
</reference>
<proteinExistence type="predicted"/>
<dbReference type="EMBL" id="QKNV01000172">
    <property type="protein sequence ID" value="PZA20527.1"/>
    <property type="molecule type" value="Genomic_DNA"/>
</dbReference>
<dbReference type="InterPro" id="IPR052155">
    <property type="entry name" value="Biofilm_reg_signaling"/>
</dbReference>
<evidence type="ECO:0000313" key="3">
    <source>
        <dbReference type="EMBL" id="PZA20527.1"/>
    </source>
</evidence>
<dbReference type="InterPro" id="IPR000160">
    <property type="entry name" value="GGDEF_dom"/>
</dbReference>
<evidence type="ECO:0000313" key="5">
    <source>
        <dbReference type="Proteomes" id="UP000580718"/>
    </source>
</evidence>
<dbReference type="PANTHER" id="PTHR44757:SF2">
    <property type="entry name" value="BIOFILM ARCHITECTURE MAINTENANCE PROTEIN MBAA"/>
    <property type="match status" value="1"/>
</dbReference>
<reference evidence="2 5" key="2">
    <citation type="submission" date="2020-08" db="EMBL/GenBank/DDBJ databases">
        <title>Sequencing the genomes of 1000 actinobacteria strains.</title>
        <authorList>
            <person name="Klenk H.-P."/>
        </authorList>
    </citation>
    <scope>NUCLEOTIDE SEQUENCE [LARGE SCALE GENOMIC DNA]</scope>
    <source>
        <strain evidence="2 5">DSM 16678</strain>
    </source>
</reference>
<dbReference type="CDD" id="cd01949">
    <property type="entry name" value="GGDEF"/>
    <property type="match status" value="1"/>
</dbReference>
<dbReference type="PROSITE" id="PS50887">
    <property type="entry name" value="GGDEF"/>
    <property type="match status" value="1"/>
</dbReference>
<evidence type="ECO:0000313" key="4">
    <source>
        <dbReference type="Proteomes" id="UP000247602"/>
    </source>
</evidence>
<dbReference type="RefSeq" id="WP_110553032.1">
    <property type="nucleotide sequence ID" value="NZ_JACIBU010000001.1"/>
</dbReference>
<dbReference type="SUPFAM" id="SSF55073">
    <property type="entry name" value="Nucleotide cyclase"/>
    <property type="match status" value="1"/>
</dbReference>
<dbReference type="SMART" id="SM00267">
    <property type="entry name" value="GGDEF"/>
    <property type="match status" value="1"/>
</dbReference>
<evidence type="ECO:0000259" key="1">
    <source>
        <dbReference type="PROSITE" id="PS50887"/>
    </source>
</evidence>
<dbReference type="Proteomes" id="UP000580718">
    <property type="component" value="Unassembled WGS sequence"/>
</dbReference>
<keyword evidence="4" id="KW-1185">Reference proteome</keyword>
<dbReference type="AlphaFoldDB" id="A0A323V6L4"/>
<dbReference type="EMBL" id="JACIBU010000001">
    <property type="protein sequence ID" value="MBB3677081.1"/>
    <property type="molecule type" value="Genomic_DNA"/>
</dbReference>
<dbReference type="Proteomes" id="UP000247602">
    <property type="component" value="Unassembled WGS sequence"/>
</dbReference>
<dbReference type="InterPro" id="IPR043128">
    <property type="entry name" value="Rev_trsase/Diguanyl_cyclase"/>
</dbReference>
<name>A0A323V6L4_9ACTN</name>
<dbReference type="InterPro" id="IPR029787">
    <property type="entry name" value="Nucleotide_cyclase"/>
</dbReference>
<protein>
    <submittedName>
        <fullName evidence="2">Diguanylate cyclase (GGDEF)-like protein</fullName>
    </submittedName>
</protein>
<accession>A0A323V6L4</accession>
<organism evidence="3 4">
    <name type="scientific">Modestobacter versicolor</name>
    <dbReference type="NCBI Taxonomy" id="429133"/>
    <lineage>
        <taxon>Bacteria</taxon>
        <taxon>Bacillati</taxon>
        <taxon>Actinomycetota</taxon>
        <taxon>Actinomycetes</taxon>
        <taxon>Geodermatophilales</taxon>
        <taxon>Geodermatophilaceae</taxon>
        <taxon>Modestobacter</taxon>
    </lineage>
</organism>
<evidence type="ECO:0000313" key="2">
    <source>
        <dbReference type="EMBL" id="MBB3677081.1"/>
    </source>
</evidence>
<dbReference type="Gene3D" id="3.30.70.270">
    <property type="match status" value="1"/>
</dbReference>